<keyword evidence="4" id="KW-0677">Repeat</keyword>
<evidence type="ECO:0000256" key="11">
    <source>
        <dbReference type="SAM" id="SignalP"/>
    </source>
</evidence>
<dbReference type="Gene3D" id="2.10.70.10">
    <property type="entry name" value="Complement Module, domain 1"/>
    <property type="match status" value="4"/>
</dbReference>
<feature type="chain" id="PRO_5043460066" evidence="11">
    <location>
        <begin position="39"/>
        <end position="568"/>
    </location>
</feature>
<keyword evidence="5 10" id="KW-0378">Hydrolase</keyword>
<evidence type="ECO:0000256" key="7">
    <source>
        <dbReference type="ARBA" id="ARBA00023157"/>
    </source>
</evidence>
<evidence type="ECO:0000256" key="2">
    <source>
        <dbReference type="ARBA" id="ARBA00022670"/>
    </source>
</evidence>
<keyword evidence="1 9" id="KW-0768">Sushi</keyword>
<evidence type="ECO:0000256" key="10">
    <source>
        <dbReference type="RuleBase" id="RU363034"/>
    </source>
</evidence>
<keyword evidence="8" id="KW-0325">Glycoprotein</keyword>
<dbReference type="PANTHER" id="PTHR46393">
    <property type="entry name" value="SUSHI DOMAIN-CONTAINING PROTEIN"/>
    <property type="match status" value="1"/>
</dbReference>
<keyword evidence="6 10" id="KW-0720">Serine protease</keyword>
<feature type="domain" description="Sushi" evidence="13">
    <location>
        <begin position="39"/>
        <end position="103"/>
    </location>
</feature>
<dbReference type="PROSITE" id="PS00134">
    <property type="entry name" value="TRYPSIN_HIS"/>
    <property type="match status" value="1"/>
</dbReference>
<dbReference type="GO" id="GO:0004252">
    <property type="term" value="F:serine-type endopeptidase activity"/>
    <property type="evidence" value="ECO:0007669"/>
    <property type="project" value="InterPro"/>
</dbReference>
<protein>
    <submittedName>
        <fullName evidence="14">Uncharacterized protein</fullName>
    </submittedName>
</protein>
<feature type="signal peptide" evidence="11">
    <location>
        <begin position="1"/>
        <end position="38"/>
    </location>
</feature>
<evidence type="ECO:0000256" key="1">
    <source>
        <dbReference type="ARBA" id="ARBA00022659"/>
    </source>
</evidence>
<reference evidence="14 15" key="1">
    <citation type="submission" date="2022-05" db="EMBL/GenBank/DDBJ databases">
        <authorList>
            <consortium name="Genoscope - CEA"/>
            <person name="William W."/>
        </authorList>
    </citation>
    <scope>NUCLEOTIDE SEQUENCE [LARGE SCALE GENOMIC DNA]</scope>
</reference>
<dbReference type="InterPro" id="IPR001254">
    <property type="entry name" value="Trypsin_dom"/>
</dbReference>
<evidence type="ECO:0000256" key="4">
    <source>
        <dbReference type="ARBA" id="ARBA00022737"/>
    </source>
</evidence>
<dbReference type="PRINTS" id="PR00722">
    <property type="entry name" value="CHYMOTRYPSIN"/>
</dbReference>
<dbReference type="InterPro" id="IPR009003">
    <property type="entry name" value="Peptidase_S1_PA"/>
</dbReference>
<evidence type="ECO:0000256" key="9">
    <source>
        <dbReference type="PROSITE-ProRule" id="PRU00302"/>
    </source>
</evidence>
<evidence type="ECO:0000313" key="14">
    <source>
        <dbReference type="EMBL" id="CAH3037418.1"/>
    </source>
</evidence>
<dbReference type="PROSITE" id="PS00135">
    <property type="entry name" value="TRYPSIN_SER"/>
    <property type="match status" value="1"/>
</dbReference>
<dbReference type="Gene3D" id="2.40.10.10">
    <property type="entry name" value="Trypsin-like serine proteases"/>
    <property type="match status" value="1"/>
</dbReference>
<dbReference type="EMBL" id="CALNXJ010000004">
    <property type="protein sequence ID" value="CAH3037418.1"/>
    <property type="molecule type" value="Genomic_DNA"/>
</dbReference>
<dbReference type="CDD" id="cd00190">
    <property type="entry name" value="Tryp_SPc"/>
    <property type="match status" value="1"/>
</dbReference>
<dbReference type="PANTHER" id="PTHR46393:SF7">
    <property type="entry name" value="COMPLEMENT C2"/>
    <property type="match status" value="1"/>
</dbReference>
<feature type="domain" description="Peptidase S1" evidence="12">
    <location>
        <begin position="299"/>
        <end position="567"/>
    </location>
</feature>
<sequence>MDLTVVKDKARIITKMTPTNVLQIVVLCVCIFLPQVEASSCGPPPLPSNAAIRSESTKPTSSGYSKGTVILYTCKPGYQRLSGLVLVKCLGTTWTKLTFTCVASKECRSPRVPKNGKRFGSAYSVGQRVRFSCETGFVLQGAAVIECLKNKTWNKAAPTCEVVDCGSLPDPAHGMKIKETKTTFGGRADFICRKKRYSIVGSRRRFCQANGEWSGKPTLCKAHCSNPGVPAGGRRIGNNFRHAKQVSFQCQKSLKIQGPRRIICYDGSWSDRKPKCLPPSQVKDYSKCGERKRIRLSRMVGGIISTHGMWPWQAGLYRIDQTTGKEHFLCGAALITRQWIITAAHCFMYTHADDHVRKSLISPPEMYKIKVGDSVRTIEEASERVYFATKIIMHPKYHDEYKENDIALVKLSFRVTLTRNVRKVCLPQAENSTSYHENATPGAHGFVAGWGATQVLNPGETADSKYSSSAVLRSAQFQIQDSKLCQNSTDYHFNDSLEFCAGSDRNGIGPCTGDSGGPFVMRVLKGGAWKWVAVGLVSWGEGCGIYGRYTFYTKLAPYVDWINQHVRK</sequence>
<evidence type="ECO:0000256" key="6">
    <source>
        <dbReference type="ARBA" id="ARBA00022825"/>
    </source>
</evidence>
<feature type="domain" description="Sushi" evidence="13">
    <location>
        <begin position="105"/>
        <end position="162"/>
    </location>
</feature>
<keyword evidence="2 10" id="KW-0645">Protease</keyword>
<gene>
    <name evidence="14" type="ORF">PMEA_00022051</name>
</gene>
<dbReference type="InterPro" id="IPR043504">
    <property type="entry name" value="Peptidase_S1_PA_chymotrypsin"/>
</dbReference>
<dbReference type="GO" id="GO:0006508">
    <property type="term" value="P:proteolysis"/>
    <property type="evidence" value="ECO:0007669"/>
    <property type="project" value="UniProtKB-KW"/>
</dbReference>
<feature type="disulfide bond" evidence="9">
    <location>
        <begin position="74"/>
        <end position="101"/>
    </location>
</feature>
<dbReference type="InterPro" id="IPR018114">
    <property type="entry name" value="TRYPSIN_HIS"/>
</dbReference>
<dbReference type="FunFam" id="2.10.70.10:FF:000014">
    <property type="entry name" value="Membrane cofactor protein"/>
    <property type="match status" value="1"/>
</dbReference>
<evidence type="ECO:0000256" key="8">
    <source>
        <dbReference type="ARBA" id="ARBA00023180"/>
    </source>
</evidence>
<dbReference type="SUPFAM" id="SSF57535">
    <property type="entry name" value="Complement control module/SCR domain"/>
    <property type="match status" value="4"/>
</dbReference>
<name>A0AAU9VSY3_9CNID</name>
<keyword evidence="15" id="KW-1185">Reference proteome</keyword>
<evidence type="ECO:0000256" key="3">
    <source>
        <dbReference type="ARBA" id="ARBA00022729"/>
    </source>
</evidence>
<dbReference type="InterPro" id="IPR000436">
    <property type="entry name" value="Sushi_SCR_CCP_dom"/>
</dbReference>
<evidence type="ECO:0000256" key="5">
    <source>
        <dbReference type="ARBA" id="ARBA00022801"/>
    </source>
</evidence>
<dbReference type="InterPro" id="IPR001314">
    <property type="entry name" value="Peptidase_S1A"/>
</dbReference>
<dbReference type="Proteomes" id="UP001159428">
    <property type="component" value="Unassembled WGS sequence"/>
</dbReference>
<dbReference type="FunFam" id="2.40.10.10:FF:000120">
    <property type="entry name" value="Putative serine protease"/>
    <property type="match status" value="1"/>
</dbReference>
<dbReference type="Pfam" id="PF00089">
    <property type="entry name" value="Trypsin"/>
    <property type="match status" value="1"/>
</dbReference>
<dbReference type="PROSITE" id="PS50923">
    <property type="entry name" value="SUSHI"/>
    <property type="match status" value="3"/>
</dbReference>
<feature type="domain" description="Sushi" evidence="13">
    <location>
        <begin position="222"/>
        <end position="278"/>
    </location>
</feature>
<dbReference type="AlphaFoldDB" id="A0AAU9VSY3"/>
<comment type="caution">
    <text evidence="14">The sequence shown here is derived from an EMBL/GenBank/DDBJ whole genome shotgun (WGS) entry which is preliminary data.</text>
</comment>
<dbReference type="CDD" id="cd00033">
    <property type="entry name" value="CCP"/>
    <property type="match status" value="4"/>
</dbReference>
<keyword evidence="3 11" id="KW-0732">Signal</keyword>
<dbReference type="InterPro" id="IPR035976">
    <property type="entry name" value="Sushi/SCR/CCP_sf"/>
</dbReference>
<comment type="caution">
    <text evidence="9">Lacks conserved residue(s) required for the propagation of feature annotation.</text>
</comment>
<dbReference type="InterPro" id="IPR024175">
    <property type="entry name" value="Pept_S1A_C1r/C1S/mannan-bd"/>
</dbReference>
<dbReference type="SMART" id="SM00032">
    <property type="entry name" value="CCP"/>
    <property type="match status" value="4"/>
</dbReference>
<dbReference type="InterPro" id="IPR033116">
    <property type="entry name" value="TRYPSIN_SER"/>
</dbReference>
<feature type="disulfide bond" evidence="9">
    <location>
        <begin position="133"/>
        <end position="160"/>
    </location>
</feature>
<evidence type="ECO:0000259" key="13">
    <source>
        <dbReference type="PROSITE" id="PS50923"/>
    </source>
</evidence>
<evidence type="ECO:0000259" key="12">
    <source>
        <dbReference type="PROSITE" id="PS50240"/>
    </source>
</evidence>
<dbReference type="SMART" id="SM00020">
    <property type="entry name" value="Tryp_SPc"/>
    <property type="match status" value="1"/>
</dbReference>
<dbReference type="PIRSF" id="PIRSF001155">
    <property type="entry name" value="C1r_C1s_MASP"/>
    <property type="match status" value="1"/>
</dbReference>
<evidence type="ECO:0000313" key="15">
    <source>
        <dbReference type="Proteomes" id="UP001159428"/>
    </source>
</evidence>
<accession>A0AAU9VSY3</accession>
<organism evidence="14 15">
    <name type="scientific">Pocillopora meandrina</name>
    <dbReference type="NCBI Taxonomy" id="46732"/>
    <lineage>
        <taxon>Eukaryota</taxon>
        <taxon>Metazoa</taxon>
        <taxon>Cnidaria</taxon>
        <taxon>Anthozoa</taxon>
        <taxon>Hexacorallia</taxon>
        <taxon>Scleractinia</taxon>
        <taxon>Astrocoeniina</taxon>
        <taxon>Pocilloporidae</taxon>
        <taxon>Pocillopora</taxon>
    </lineage>
</organism>
<dbReference type="PROSITE" id="PS50240">
    <property type="entry name" value="TRYPSIN_DOM"/>
    <property type="match status" value="1"/>
</dbReference>
<dbReference type="Pfam" id="PF00084">
    <property type="entry name" value="Sushi"/>
    <property type="match status" value="4"/>
</dbReference>
<keyword evidence="7 9" id="KW-1015">Disulfide bond</keyword>
<dbReference type="SUPFAM" id="SSF50494">
    <property type="entry name" value="Trypsin-like serine proteases"/>
    <property type="match status" value="1"/>
</dbReference>
<proteinExistence type="predicted"/>